<organism evidence="1 2">
    <name type="scientific">Halodesulfovibrio aestuarii</name>
    <dbReference type="NCBI Taxonomy" id="126333"/>
    <lineage>
        <taxon>Bacteria</taxon>
        <taxon>Pseudomonadati</taxon>
        <taxon>Thermodesulfobacteriota</taxon>
        <taxon>Desulfovibrionia</taxon>
        <taxon>Desulfovibrionales</taxon>
        <taxon>Desulfovibrionaceae</taxon>
        <taxon>Halodesulfovibrio</taxon>
    </lineage>
</organism>
<protein>
    <submittedName>
        <fullName evidence="1">Uncharacterized protein</fullName>
    </submittedName>
</protein>
<dbReference type="Proteomes" id="UP001568358">
    <property type="component" value="Unassembled WGS sequence"/>
</dbReference>
<evidence type="ECO:0000313" key="2">
    <source>
        <dbReference type="Proteomes" id="UP001568358"/>
    </source>
</evidence>
<gene>
    <name evidence="1" type="ORF">AB2Z07_05465</name>
</gene>
<reference evidence="1 2" key="1">
    <citation type="submission" date="2024-07" db="EMBL/GenBank/DDBJ databases">
        <title>Active virus-host system and metabolic interactions in a Lokiarchaeon culture.</title>
        <authorList>
            <person name="Ponce Toledo R.I."/>
            <person name="Rodrigues Oliveira T."/>
            <person name="Schleper C."/>
        </authorList>
    </citation>
    <scope>NUCLEOTIDE SEQUENCE [LARGE SCALE GENOMIC DNA]</scope>
    <source>
        <strain evidence="1 2">B35</strain>
    </source>
</reference>
<sequence>MCIRAEVVDGLTYEERKAEAMERVEDKLTLWMLRNPSENFAWKLGKWLNVKASENLTMREQLRDCRRKAAQKVLEWCLRNPCEDFSRIAFWHQHNPLLLPEIKGTQKERLTALFVKVRLMPFRSSTLGVENEHMLEESYFTSKVYVRVLADLELALACKAKGVFSR</sequence>
<proteinExistence type="predicted"/>
<comment type="caution">
    <text evidence="1">The sequence shown here is derived from an EMBL/GenBank/DDBJ whole genome shotgun (WGS) entry which is preliminary data.</text>
</comment>
<dbReference type="EMBL" id="JBFSOO010000003">
    <property type="protein sequence ID" value="MEZ6852987.1"/>
    <property type="molecule type" value="Genomic_DNA"/>
</dbReference>
<keyword evidence="2" id="KW-1185">Reference proteome</keyword>
<dbReference type="RefSeq" id="WP_371150154.1">
    <property type="nucleotide sequence ID" value="NZ_JBFSOO010000003.1"/>
</dbReference>
<evidence type="ECO:0000313" key="1">
    <source>
        <dbReference type="EMBL" id="MEZ6852987.1"/>
    </source>
</evidence>
<name>A0ABV4JSG7_9BACT</name>
<accession>A0ABV4JSG7</accession>